<comment type="caution">
    <text evidence="1">The sequence shown here is derived from an EMBL/GenBank/DDBJ whole genome shotgun (WGS) entry which is preliminary data.</text>
</comment>
<accession>A0A813QE58</accession>
<evidence type="ECO:0000313" key="1">
    <source>
        <dbReference type="EMBL" id="CAF0765770.1"/>
    </source>
</evidence>
<dbReference type="Proteomes" id="UP000663879">
    <property type="component" value="Unassembled WGS sequence"/>
</dbReference>
<dbReference type="AlphaFoldDB" id="A0A813QE58"/>
<keyword evidence="2" id="KW-1185">Reference proteome</keyword>
<proteinExistence type="predicted"/>
<sequence>MHKYSTNQTINTSSIYFRRKCLEQLTIDLMKPYVEERYSNIEENNFSCVDKRLPNCIEKNGVHFVIENRPSDEN</sequence>
<organism evidence="1 2">
    <name type="scientific">Brachionus calyciflorus</name>
    <dbReference type="NCBI Taxonomy" id="104777"/>
    <lineage>
        <taxon>Eukaryota</taxon>
        <taxon>Metazoa</taxon>
        <taxon>Spiralia</taxon>
        <taxon>Gnathifera</taxon>
        <taxon>Rotifera</taxon>
        <taxon>Eurotatoria</taxon>
        <taxon>Monogononta</taxon>
        <taxon>Pseudotrocha</taxon>
        <taxon>Ploima</taxon>
        <taxon>Brachionidae</taxon>
        <taxon>Brachionus</taxon>
    </lineage>
</organism>
<gene>
    <name evidence="1" type="ORF">OXX778_LOCUS4681</name>
</gene>
<name>A0A813QE58_9BILA</name>
<reference evidence="1" key="1">
    <citation type="submission" date="2021-02" db="EMBL/GenBank/DDBJ databases">
        <authorList>
            <person name="Nowell W R."/>
        </authorList>
    </citation>
    <scope>NUCLEOTIDE SEQUENCE</scope>
    <source>
        <strain evidence="1">Ploen Becks lab</strain>
    </source>
</reference>
<protein>
    <submittedName>
        <fullName evidence="1">Uncharacterized protein</fullName>
    </submittedName>
</protein>
<dbReference type="EMBL" id="CAJNOC010000473">
    <property type="protein sequence ID" value="CAF0765770.1"/>
    <property type="molecule type" value="Genomic_DNA"/>
</dbReference>
<evidence type="ECO:0000313" key="2">
    <source>
        <dbReference type="Proteomes" id="UP000663879"/>
    </source>
</evidence>